<accession>A0A0C1VE18</accession>
<name>A0A0C1VE18_9CYAN</name>
<organism evidence="1">
    <name type="scientific">Lyngbya confervoides BDU141951</name>
    <dbReference type="NCBI Taxonomy" id="1574623"/>
    <lineage>
        <taxon>Bacteria</taxon>
        <taxon>Bacillati</taxon>
        <taxon>Cyanobacteriota</taxon>
        <taxon>Cyanophyceae</taxon>
        <taxon>Oscillatoriophycideae</taxon>
        <taxon>Oscillatoriales</taxon>
        <taxon>Microcoleaceae</taxon>
        <taxon>Lyngbya</taxon>
    </lineage>
</organism>
<evidence type="ECO:0000313" key="1">
    <source>
        <dbReference type="EMBL" id="NEV65818.1"/>
    </source>
</evidence>
<comment type="caution">
    <text evidence="1">The sequence shown here is derived from an EMBL/GenBank/DDBJ whole genome shotgun (WGS) entry which is preliminary data.</text>
</comment>
<dbReference type="EMBL" id="JTHE02000002">
    <property type="protein sequence ID" value="NEV65818.1"/>
    <property type="molecule type" value="Genomic_DNA"/>
</dbReference>
<sequence length="139" mass="14618">MNACTKAAIFTVGSTVSFSMMNAGAHAQSTGTAADLLPLDNHGVSMDTLPDQLKAVGQVSAHVKPEATYSPEMLNAVASNINHTNQPSPEDHAPNLGDIVDLGFVEQFIDEDGNVDLPLGITVYEAMGQTSIGFGLEFR</sequence>
<reference evidence="1" key="2">
    <citation type="journal article" date="2015" name="Genome Announc.">
        <title>Draft Genome Sequence of Filamentous Marine Cyanobacterium Lyngbya confervoides Strain BDU141951.</title>
        <authorList>
            <person name="Chandrababunaidu M.M."/>
            <person name="Sen D."/>
            <person name="Tripathy S."/>
        </authorList>
    </citation>
    <scope>NUCLEOTIDE SEQUENCE</scope>
    <source>
        <strain evidence="1">BDU141951</strain>
    </source>
</reference>
<dbReference type="AlphaFoldDB" id="A0A0C1VE18"/>
<protein>
    <submittedName>
        <fullName evidence="1">Uncharacterized protein</fullName>
    </submittedName>
</protein>
<reference evidence="1" key="3">
    <citation type="submission" date="2020-02" db="EMBL/GenBank/DDBJ databases">
        <authorList>
            <person name="Sarangi A.N."/>
            <person name="Ghosh S."/>
            <person name="Mukherjee M."/>
            <person name="Tripathy S."/>
        </authorList>
    </citation>
    <scope>NUCLEOTIDE SEQUENCE</scope>
    <source>
        <strain evidence="1">BDU141951</strain>
    </source>
</reference>
<reference evidence="1" key="1">
    <citation type="submission" date="2014-11" db="EMBL/GenBank/DDBJ databases">
        <authorList>
            <person name="Malar M.C."/>
            <person name="Sen D."/>
            <person name="Tripathy S."/>
        </authorList>
    </citation>
    <scope>NUCLEOTIDE SEQUENCE</scope>
    <source>
        <strain evidence="1">BDU141951</strain>
    </source>
</reference>
<proteinExistence type="predicted"/>
<gene>
    <name evidence="1" type="ORF">QQ91_001660</name>
</gene>